<dbReference type="Proteomes" id="UP000735302">
    <property type="component" value="Unassembled WGS sequence"/>
</dbReference>
<keyword evidence="2" id="KW-1133">Transmembrane helix</keyword>
<name>A0AAV4AMX1_9GAST</name>
<reference evidence="3 4" key="1">
    <citation type="journal article" date="2021" name="Elife">
        <title>Chloroplast acquisition without the gene transfer in kleptoplastic sea slugs, Plakobranchus ocellatus.</title>
        <authorList>
            <person name="Maeda T."/>
            <person name="Takahashi S."/>
            <person name="Yoshida T."/>
            <person name="Shimamura S."/>
            <person name="Takaki Y."/>
            <person name="Nagai Y."/>
            <person name="Toyoda A."/>
            <person name="Suzuki Y."/>
            <person name="Arimoto A."/>
            <person name="Ishii H."/>
            <person name="Satoh N."/>
            <person name="Nishiyama T."/>
            <person name="Hasebe M."/>
            <person name="Maruyama T."/>
            <person name="Minagawa J."/>
            <person name="Obokata J."/>
            <person name="Shigenobu S."/>
        </authorList>
    </citation>
    <scope>NUCLEOTIDE SEQUENCE [LARGE SCALE GENOMIC DNA]</scope>
</reference>
<feature type="transmembrane region" description="Helical" evidence="2">
    <location>
        <begin position="41"/>
        <end position="64"/>
    </location>
</feature>
<evidence type="ECO:0000313" key="3">
    <source>
        <dbReference type="EMBL" id="GFO07544.1"/>
    </source>
</evidence>
<feature type="compositionally biased region" description="Pro residues" evidence="1">
    <location>
        <begin position="98"/>
        <end position="126"/>
    </location>
</feature>
<keyword evidence="2" id="KW-0812">Transmembrane</keyword>
<dbReference type="EMBL" id="BLXT01003887">
    <property type="protein sequence ID" value="GFO07544.1"/>
    <property type="molecule type" value="Genomic_DNA"/>
</dbReference>
<keyword evidence="4" id="KW-1185">Reference proteome</keyword>
<keyword evidence="2" id="KW-0472">Membrane</keyword>
<feature type="region of interest" description="Disordered" evidence="1">
    <location>
        <begin position="78"/>
        <end position="217"/>
    </location>
</feature>
<evidence type="ECO:0000256" key="2">
    <source>
        <dbReference type="SAM" id="Phobius"/>
    </source>
</evidence>
<organism evidence="3 4">
    <name type="scientific">Plakobranchus ocellatus</name>
    <dbReference type="NCBI Taxonomy" id="259542"/>
    <lineage>
        <taxon>Eukaryota</taxon>
        <taxon>Metazoa</taxon>
        <taxon>Spiralia</taxon>
        <taxon>Lophotrochozoa</taxon>
        <taxon>Mollusca</taxon>
        <taxon>Gastropoda</taxon>
        <taxon>Heterobranchia</taxon>
        <taxon>Euthyneura</taxon>
        <taxon>Panpulmonata</taxon>
        <taxon>Sacoglossa</taxon>
        <taxon>Placobranchoidea</taxon>
        <taxon>Plakobranchidae</taxon>
        <taxon>Plakobranchus</taxon>
    </lineage>
</organism>
<gene>
    <name evidence="3" type="ORF">PoB_003404900</name>
</gene>
<proteinExistence type="predicted"/>
<dbReference type="AlphaFoldDB" id="A0AAV4AMX1"/>
<comment type="caution">
    <text evidence="3">The sequence shown here is derived from an EMBL/GenBank/DDBJ whole genome shotgun (WGS) entry which is preliminary data.</text>
</comment>
<accession>A0AAV4AMX1</accession>
<sequence length="217" mass="22699">MNPCPSGDGTTTPAPATTVASNATTASAGSSGGGGSSTDDLLVWAIPALFGAVTWLALTVYLIYRFCCPCKNPCSGCSKPRPAKPVRVTPEPPREVKPPPPKAKPPPPPKPKTPPPPVPPPPPVVKPDPYMFGFWKETYTDQDQKSIPRGNKPTAIENMPRGEGNSAPPEHLRLGPPGADANLPRFLPGNTPALSSSQVGPLSLTPPPPKKKKCTIL</sequence>
<protein>
    <submittedName>
        <fullName evidence="3">Uncharacterized protein</fullName>
    </submittedName>
</protein>
<evidence type="ECO:0000256" key="1">
    <source>
        <dbReference type="SAM" id="MobiDB-lite"/>
    </source>
</evidence>
<evidence type="ECO:0000313" key="4">
    <source>
        <dbReference type="Proteomes" id="UP000735302"/>
    </source>
</evidence>